<feature type="transmembrane region" description="Helical" evidence="11">
    <location>
        <begin position="768"/>
        <end position="793"/>
    </location>
</feature>
<dbReference type="SMART" id="SM00369">
    <property type="entry name" value="LRR_TYP"/>
    <property type="match status" value="12"/>
</dbReference>
<evidence type="ECO:0000256" key="3">
    <source>
        <dbReference type="ARBA" id="ARBA00022614"/>
    </source>
</evidence>
<dbReference type="InterPro" id="IPR003591">
    <property type="entry name" value="Leu-rich_rpt_typical-subtyp"/>
</dbReference>
<keyword evidence="7 11" id="KW-1133">Transmembrane helix</keyword>
<dbReference type="SUPFAM" id="SSF52200">
    <property type="entry name" value="Toll/Interleukin receptor TIR domain"/>
    <property type="match status" value="1"/>
</dbReference>
<keyword evidence="14" id="KW-1185">Reference proteome</keyword>
<dbReference type="PRINTS" id="PR01537">
    <property type="entry name" value="INTRLKN1R1F"/>
</dbReference>
<comment type="caution">
    <text evidence="13">The sequence shown here is derived from an EMBL/GenBank/DDBJ whole genome shotgun (WGS) entry which is preliminary data.</text>
</comment>
<dbReference type="SUPFAM" id="SSF52058">
    <property type="entry name" value="L domain-like"/>
    <property type="match status" value="3"/>
</dbReference>
<organism evidence="13 14">
    <name type="scientific">Popillia japonica</name>
    <name type="common">Japanese beetle</name>
    <dbReference type="NCBI Taxonomy" id="7064"/>
    <lineage>
        <taxon>Eukaryota</taxon>
        <taxon>Metazoa</taxon>
        <taxon>Ecdysozoa</taxon>
        <taxon>Arthropoda</taxon>
        <taxon>Hexapoda</taxon>
        <taxon>Insecta</taxon>
        <taxon>Pterygota</taxon>
        <taxon>Neoptera</taxon>
        <taxon>Endopterygota</taxon>
        <taxon>Coleoptera</taxon>
        <taxon>Polyphaga</taxon>
        <taxon>Scarabaeiformia</taxon>
        <taxon>Scarabaeidae</taxon>
        <taxon>Rutelinae</taxon>
        <taxon>Popillia</taxon>
    </lineage>
</organism>
<dbReference type="GO" id="GO:0005886">
    <property type="term" value="C:plasma membrane"/>
    <property type="evidence" value="ECO:0007669"/>
    <property type="project" value="TreeGrafter"/>
</dbReference>
<dbReference type="PROSITE" id="PS50104">
    <property type="entry name" value="TIR"/>
    <property type="match status" value="1"/>
</dbReference>
<dbReference type="Pfam" id="PF13855">
    <property type="entry name" value="LRR_8"/>
    <property type="match status" value="3"/>
</dbReference>
<evidence type="ECO:0000256" key="2">
    <source>
        <dbReference type="ARBA" id="ARBA00009634"/>
    </source>
</evidence>
<sequence>MHYEGKKCKNEENPKRIDRDTLKNSIQNQQKKKPHALSVLSACVSQLIMGGTSFRWTLLRLLTLPLIVTSKQASLNCQDAPQECSCLVTDKETQIHCPSRADGQAHIIYEDRSLNIRCNNFTFNIESLHLDMQNVSTLVITHCKHKPEDFINSLRFTSKLTEIEVTNGSWDDAHVNLLFDSIKNLTRITLTVNNLRTFPKLELPYLKRLDLSKNSIEELSEGIKSTSLVKLSLKNNRINYVTESLFEHSPKLDFIDLSNNNIVVLPPKLLHPLKNLKIIDYSPKLDFIDLSNNNIVVLPPKLLHPLKNLKIIDLHSNDLREIPKDFFRNNSILEDVILTEANLKEMPEYVLPNRKHLKVLKFGQNRITSLPRNILLNMSELWNLDLSVNKLSNITNDTFKGLKQLRLLYLFHNKLKSWSRSYHQDLSNLEYLFLSNNLLTVIEANTFTGLGKLKKLDLGYNIISVIDETAFVGLARLTKLILYYNKLTTLDAIINVPIGDPNKNLVVRLHYNNISRIDVSNSTSWSVTKKLYLHGNPIICDCQFFTTLKYQKSKVDKSIVLSEEEKCVYPAKWNGTYIKYIGLHNFTCEDPSLYPCPENCNCQIHPLDGILEIDCSNAGFTRLPVIPNLNTMPSKFGIVLKSIWMNLTNNAIPELVENYSYKNVSVLDLSYNKLREMKWIPPGIEKLHLHNNEFSTIDKDVVRMLNESETLRKVTLDRNPWDCDCELVHFAQTLRTHMLPQISNHSIICYSGSHLLDLDEVACDFKEIYIVIIVIASILILTAITLIVLYVYFQDYVKLWLYKHKLFSWFLAEGDTEEDKQYDAFVSYSHKDEEFIIKHLLPELEKKEKYHLCLHERDWIVGELISKQIVDSVHNSRRTIIVLSKNFLDSDWANMEFKTAYSKSLVDKKNRLIIMLYEDIDLNTISNQELKVYLNTQTYVKWGDPWFWKKVKQAMPAKNFNRVREPKPNAGIKYAKASVKDAS</sequence>
<gene>
    <name evidence="13" type="ORF">QE152_g34467</name>
</gene>
<keyword evidence="8 11" id="KW-0472">Membrane</keyword>
<dbReference type="InterPro" id="IPR035897">
    <property type="entry name" value="Toll_tir_struct_dom_sf"/>
</dbReference>
<protein>
    <submittedName>
        <fullName evidence="13">TIR domain</fullName>
    </submittedName>
</protein>
<evidence type="ECO:0000256" key="10">
    <source>
        <dbReference type="ARBA" id="ARBA00023180"/>
    </source>
</evidence>
<evidence type="ECO:0000256" key="11">
    <source>
        <dbReference type="SAM" id="Phobius"/>
    </source>
</evidence>
<dbReference type="Gene3D" id="3.80.10.10">
    <property type="entry name" value="Ribonuclease Inhibitor"/>
    <property type="match status" value="5"/>
</dbReference>
<keyword evidence="9" id="KW-0675">Receptor</keyword>
<dbReference type="SMART" id="SM00255">
    <property type="entry name" value="TIR"/>
    <property type="match status" value="1"/>
</dbReference>
<comment type="similarity">
    <text evidence="2">Belongs to the Toll-like receptor family.</text>
</comment>
<dbReference type="PROSITE" id="PS51450">
    <property type="entry name" value="LRR"/>
    <property type="match status" value="3"/>
</dbReference>
<dbReference type="GO" id="GO:0007165">
    <property type="term" value="P:signal transduction"/>
    <property type="evidence" value="ECO:0007669"/>
    <property type="project" value="InterPro"/>
</dbReference>
<dbReference type="AlphaFoldDB" id="A0AAW1ITR5"/>
<dbReference type="InterPro" id="IPR001611">
    <property type="entry name" value="Leu-rich_rpt"/>
</dbReference>
<evidence type="ECO:0000313" key="14">
    <source>
        <dbReference type="Proteomes" id="UP001458880"/>
    </source>
</evidence>
<keyword evidence="6" id="KW-0677">Repeat</keyword>
<keyword evidence="5" id="KW-0732">Signal</keyword>
<evidence type="ECO:0000256" key="5">
    <source>
        <dbReference type="ARBA" id="ARBA00022729"/>
    </source>
</evidence>
<keyword evidence="3" id="KW-0433">Leucine-rich repeat</keyword>
<evidence type="ECO:0000256" key="7">
    <source>
        <dbReference type="ARBA" id="ARBA00022989"/>
    </source>
</evidence>
<dbReference type="InterPro" id="IPR000157">
    <property type="entry name" value="TIR_dom"/>
</dbReference>
<feature type="domain" description="TIR" evidence="12">
    <location>
        <begin position="820"/>
        <end position="955"/>
    </location>
</feature>
<evidence type="ECO:0000256" key="9">
    <source>
        <dbReference type="ARBA" id="ARBA00023170"/>
    </source>
</evidence>
<evidence type="ECO:0000313" key="13">
    <source>
        <dbReference type="EMBL" id="KAK9693051.1"/>
    </source>
</evidence>
<accession>A0AAW1ITR5</accession>
<dbReference type="Proteomes" id="UP001458880">
    <property type="component" value="Unassembled WGS sequence"/>
</dbReference>
<dbReference type="Pfam" id="PF01582">
    <property type="entry name" value="TIR"/>
    <property type="match status" value="1"/>
</dbReference>
<keyword evidence="4 11" id="KW-0812">Transmembrane</keyword>
<reference evidence="13 14" key="1">
    <citation type="journal article" date="2024" name="BMC Genomics">
        <title>De novo assembly and annotation of Popillia japonica's genome with initial clues to its potential as an invasive pest.</title>
        <authorList>
            <person name="Cucini C."/>
            <person name="Boschi S."/>
            <person name="Funari R."/>
            <person name="Cardaioli E."/>
            <person name="Iannotti N."/>
            <person name="Marturano G."/>
            <person name="Paoli F."/>
            <person name="Bruttini M."/>
            <person name="Carapelli A."/>
            <person name="Frati F."/>
            <person name="Nardi F."/>
        </authorList>
    </citation>
    <scope>NUCLEOTIDE SEQUENCE [LARGE SCALE GENOMIC DNA]</scope>
    <source>
        <strain evidence="13">DMR45628</strain>
    </source>
</reference>
<dbReference type="EMBL" id="JASPKY010000555">
    <property type="protein sequence ID" value="KAK9693051.1"/>
    <property type="molecule type" value="Genomic_DNA"/>
</dbReference>
<name>A0AAW1ITR5_POPJA</name>
<dbReference type="SMART" id="SM00364">
    <property type="entry name" value="LRR_BAC"/>
    <property type="match status" value="7"/>
</dbReference>
<dbReference type="InterPro" id="IPR032675">
    <property type="entry name" value="LRR_dom_sf"/>
</dbReference>
<dbReference type="SMART" id="SM00082">
    <property type="entry name" value="LRRCT"/>
    <property type="match status" value="2"/>
</dbReference>
<evidence type="ECO:0000256" key="6">
    <source>
        <dbReference type="ARBA" id="ARBA00022737"/>
    </source>
</evidence>
<evidence type="ECO:0000256" key="8">
    <source>
        <dbReference type="ARBA" id="ARBA00023136"/>
    </source>
</evidence>
<proteinExistence type="inferred from homology"/>
<dbReference type="PANTHER" id="PTHR24365:SF541">
    <property type="entry name" value="PROTEIN TOLL-RELATED"/>
    <property type="match status" value="1"/>
</dbReference>
<evidence type="ECO:0000256" key="4">
    <source>
        <dbReference type="ARBA" id="ARBA00022692"/>
    </source>
</evidence>
<dbReference type="Gene3D" id="3.40.50.10140">
    <property type="entry name" value="Toll/interleukin-1 receptor homology (TIR) domain"/>
    <property type="match status" value="1"/>
</dbReference>
<dbReference type="InterPro" id="IPR000483">
    <property type="entry name" value="Cys-rich_flank_reg_C"/>
</dbReference>
<evidence type="ECO:0000256" key="1">
    <source>
        <dbReference type="ARBA" id="ARBA00004479"/>
    </source>
</evidence>
<evidence type="ECO:0000259" key="12">
    <source>
        <dbReference type="PROSITE" id="PS50104"/>
    </source>
</evidence>
<comment type="subcellular location">
    <subcellularLocation>
        <location evidence="1">Membrane</location>
        <topology evidence="1">Single-pass type I membrane protein</topology>
    </subcellularLocation>
</comment>
<dbReference type="GO" id="GO:0038023">
    <property type="term" value="F:signaling receptor activity"/>
    <property type="evidence" value="ECO:0007669"/>
    <property type="project" value="TreeGrafter"/>
</dbReference>
<dbReference type="FunFam" id="3.40.50.10140:FF:000026">
    <property type="entry name" value="Toll-like receptor 2"/>
    <property type="match status" value="1"/>
</dbReference>
<dbReference type="PANTHER" id="PTHR24365">
    <property type="entry name" value="TOLL-LIKE RECEPTOR"/>
    <property type="match status" value="1"/>
</dbReference>
<dbReference type="SMART" id="SM00365">
    <property type="entry name" value="LRR_SD22"/>
    <property type="match status" value="7"/>
</dbReference>
<keyword evidence="10" id="KW-0325">Glycoprotein</keyword>